<dbReference type="UniPathway" id="UPA00138"/>
<comment type="subunit">
    <text evidence="4">Homodimer.</text>
</comment>
<dbReference type="InterPro" id="IPR000652">
    <property type="entry name" value="Triosephosphate_isomerase"/>
</dbReference>
<keyword evidence="4" id="KW-0963">Cytoplasm</keyword>
<keyword evidence="3 4" id="KW-0413">Isomerase</keyword>
<comment type="subcellular location">
    <subcellularLocation>
        <location evidence="4">Cytoplasm</location>
    </subcellularLocation>
</comment>
<dbReference type="PATRIC" id="fig|172044.3.peg.1239"/>
<comment type="pathway">
    <text evidence="4">Carbohydrate degradation; glycolysis; D-glyceraldehyde 3-phosphate from glycerone phosphate: step 1/1.</text>
</comment>
<name>A0A147IUB3_9SPHN</name>
<dbReference type="AlphaFoldDB" id="A0A147IUB3"/>
<dbReference type="PANTHER" id="PTHR21139:SF42">
    <property type="entry name" value="TRIOSEPHOSPHATE ISOMERASE"/>
    <property type="match status" value="1"/>
</dbReference>
<dbReference type="GO" id="GO:0019563">
    <property type="term" value="P:glycerol catabolic process"/>
    <property type="evidence" value="ECO:0007669"/>
    <property type="project" value="TreeGrafter"/>
</dbReference>
<dbReference type="GO" id="GO:0005829">
    <property type="term" value="C:cytosol"/>
    <property type="evidence" value="ECO:0007669"/>
    <property type="project" value="TreeGrafter"/>
</dbReference>
<dbReference type="RefSeq" id="WP_058745110.1">
    <property type="nucleotide sequence ID" value="NZ_LDTF01000029.1"/>
</dbReference>
<dbReference type="InterPro" id="IPR035990">
    <property type="entry name" value="TIM_sf"/>
</dbReference>
<evidence type="ECO:0000256" key="4">
    <source>
        <dbReference type="RuleBase" id="RU363013"/>
    </source>
</evidence>
<dbReference type="OrthoDB" id="9809429at2"/>
<accession>A0A147IUB3</accession>
<dbReference type="GO" id="GO:0004807">
    <property type="term" value="F:triose-phosphate isomerase activity"/>
    <property type="evidence" value="ECO:0007669"/>
    <property type="project" value="UniProtKB-UniRule"/>
</dbReference>
<comment type="similarity">
    <text evidence="2 4">Belongs to the triosephosphate isomerase family.</text>
</comment>
<dbReference type="InterPro" id="IPR013785">
    <property type="entry name" value="Aldolase_TIM"/>
</dbReference>
<comment type="catalytic activity">
    <reaction evidence="1">
        <text>L-erythrulose 1-phosphate = D-erythrulose 4-phosphate</text>
        <dbReference type="Rhea" id="RHEA:49588"/>
        <dbReference type="ChEBI" id="CHEBI:58002"/>
        <dbReference type="ChEBI" id="CHEBI:90796"/>
        <dbReference type="EC" id="5.3.1.33"/>
    </reaction>
</comment>
<dbReference type="EMBL" id="LDTF01000029">
    <property type="protein sequence ID" value="KTT99236.1"/>
    <property type="molecule type" value="Genomic_DNA"/>
</dbReference>
<dbReference type="GO" id="GO:0046166">
    <property type="term" value="P:glyceraldehyde-3-phosphate biosynthetic process"/>
    <property type="evidence" value="ECO:0007669"/>
    <property type="project" value="TreeGrafter"/>
</dbReference>
<comment type="pathway">
    <text evidence="4">Carbohydrate biosynthesis; gluconeogenesis.</text>
</comment>
<comment type="caution">
    <text evidence="5">The sequence shown here is derived from an EMBL/GenBank/DDBJ whole genome shotgun (WGS) entry which is preliminary data.</text>
</comment>
<dbReference type="CDD" id="cd00311">
    <property type="entry name" value="TIM"/>
    <property type="match status" value="1"/>
</dbReference>
<evidence type="ECO:0000256" key="2">
    <source>
        <dbReference type="ARBA" id="ARBA00007422"/>
    </source>
</evidence>
<evidence type="ECO:0000313" key="5">
    <source>
        <dbReference type="EMBL" id="KTT99236.1"/>
    </source>
</evidence>
<dbReference type="GO" id="GO:0006096">
    <property type="term" value="P:glycolytic process"/>
    <property type="evidence" value="ECO:0007669"/>
    <property type="project" value="UniProtKB-UniRule"/>
</dbReference>
<comment type="catalytic activity">
    <reaction evidence="4">
        <text>D-glyceraldehyde 3-phosphate = dihydroxyacetone phosphate</text>
        <dbReference type="Rhea" id="RHEA:18585"/>
        <dbReference type="ChEBI" id="CHEBI:57642"/>
        <dbReference type="ChEBI" id="CHEBI:59776"/>
        <dbReference type="EC" id="5.3.1.1"/>
    </reaction>
</comment>
<dbReference type="Pfam" id="PF00121">
    <property type="entry name" value="TIM"/>
    <property type="match status" value="1"/>
</dbReference>
<dbReference type="UniPathway" id="UPA00109">
    <property type="reaction ID" value="UER00189"/>
</dbReference>
<organism evidence="5 6">
    <name type="scientific">Sphingomonas yabuuchiae</name>
    <dbReference type="NCBI Taxonomy" id="172044"/>
    <lineage>
        <taxon>Bacteria</taxon>
        <taxon>Pseudomonadati</taxon>
        <taxon>Pseudomonadota</taxon>
        <taxon>Alphaproteobacteria</taxon>
        <taxon>Sphingomonadales</taxon>
        <taxon>Sphingomonadaceae</taxon>
        <taxon>Sphingomonas</taxon>
    </lineage>
</organism>
<dbReference type="GO" id="GO:0006094">
    <property type="term" value="P:gluconeogenesis"/>
    <property type="evidence" value="ECO:0007669"/>
    <property type="project" value="UniProtKB-UniPathway"/>
</dbReference>
<keyword evidence="4" id="KW-0324">Glycolysis</keyword>
<dbReference type="Proteomes" id="UP000073923">
    <property type="component" value="Unassembled WGS sequence"/>
</dbReference>
<dbReference type="SUPFAM" id="SSF51351">
    <property type="entry name" value="Triosephosphate isomerase (TIM)"/>
    <property type="match status" value="1"/>
</dbReference>
<proteinExistence type="inferred from homology"/>
<dbReference type="PANTHER" id="PTHR21139">
    <property type="entry name" value="TRIOSEPHOSPHATE ISOMERASE"/>
    <property type="match status" value="1"/>
</dbReference>
<dbReference type="PROSITE" id="PS51440">
    <property type="entry name" value="TIM_2"/>
    <property type="match status" value="1"/>
</dbReference>
<gene>
    <name evidence="5" type="ORF">NS355_07445</name>
</gene>
<keyword evidence="4" id="KW-0312">Gluconeogenesis</keyword>
<dbReference type="NCBIfam" id="TIGR00419">
    <property type="entry name" value="tim"/>
    <property type="match status" value="1"/>
</dbReference>
<evidence type="ECO:0000256" key="1">
    <source>
        <dbReference type="ARBA" id="ARBA00000148"/>
    </source>
</evidence>
<evidence type="ECO:0000313" key="6">
    <source>
        <dbReference type="Proteomes" id="UP000073923"/>
    </source>
</evidence>
<reference evidence="5 6" key="1">
    <citation type="journal article" date="2016" name="Front. Microbiol.">
        <title>Genomic Resource of Rice Seed Associated Bacteria.</title>
        <authorList>
            <person name="Midha S."/>
            <person name="Bansal K."/>
            <person name="Sharma S."/>
            <person name="Kumar N."/>
            <person name="Patil P.P."/>
            <person name="Chaudhry V."/>
            <person name="Patil P.B."/>
        </authorList>
    </citation>
    <scope>NUCLEOTIDE SEQUENCE [LARGE SCALE GENOMIC DNA]</scope>
    <source>
        <strain evidence="5 6">NS355</strain>
    </source>
</reference>
<protein>
    <recommendedName>
        <fullName evidence="4">Triosephosphate isomerase</fullName>
        <ecNumber evidence="4">5.3.1.1</ecNumber>
    </recommendedName>
</protein>
<sequence length="247" mass="25510">MAKRPLLVGNWKMHGDGGDLPTVIAIGEAARRHPAVDVALCLPATLIERAGRVCLGLAIGGQDCHAEPNGAHTGDISAAMLREAGASLVLLGHSERRHDHHENDVLIAAKLRAARAAGLDVMLCVGETAEDHAAGRSAEVVRQQLTRSLAGMGGQGIAIAYEPVWAIGGDRTPDPAEVAAMAGLIRDTVSGVRIVYGGSVTPDNGAALFVDGGVDGFLVGRQSLDAEAFIAILKSIDLATRQISSPS</sequence>
<dbReference type="EC" id="5.3.1.1" evidence="4"/>
<evidence type="ECO:0000256" key="3">
    <source>
        <dbReference type="ARBA" id="ARBA00023235"/>
    </source>
</evidence>
<dbReference type="Gene3D" id="3.20.20.70">
    <property type="entry name" value="Aldolase class I"/>
    <property type="match status" value="1"/>
</dbReference>